<dbReference type="GO" id="GO:0015031">
    <property type="term" value="P:protein transport"/>
    <property type="evidence" value="ECO:0007669"/>
    <property type="project" value="UniProtKB-KW"/>
</dbReference>
<dbReference type="Pfam" id="PF01618">
    <property type="entry name" value="MotA_ExbB"/>
    <property type="match status" value="1"/>
</dbReference>
<accession>A0A1H4K010</accession>
<evidence type="ECO:0000256" key="6">
    <source>
        <dbReference type="RuleBase" id="RU004057"/>
    </source>
</evidence>
<keyword evidence="3 7" id="KW-0812">Transmembrane</keyword>
<keyword evidence="10" id="KW-1185">Reference proteome</keyword>
<dbReference type="Proteomes" id="UP000199064">
    <property type="component" value="Unassembled WGS sequence"/>
</dbReference>
<gene>
    <name evidence="9" type="ORF">SAMN05216452_1829</name>
</gene>
<keyword evidence="6" id="KW-0653">Protein transport</keyword>
<feature type="transmembrane region" description="Helical" evidence="7">
    <location>
        <begin position="153"/>
        <end position="174"/>
    </location>
</feature>
<proteinExistence type="inferred from homology"/>
<evidence type="ECO:0000313" key="10">
    <source>
        <dbReference type="Proteomes" id="UP000199064"/>
    </source>
</evidence>
<feature type="transmembrane region" description="Helical" evidence="7">
    <location>
        <begin position="39"/>
        <end position="59"/>
    </location>
</feature>
<evidence type="ECO:0000256" key="5">
    <source>
        <dbReference type="ARBA" id="ARBA00023136"/>
    </source>
</evidence>
<feature type="transmembrane region" description="Helical" evidence="7">
    <location>
        <begin position="211"/>
        <end position="232"/>
    </location>
</feature>
<feature type="domain" description="MotA/TolQ/ExbB proton channel" evidence="8">
    <location>
        <begin position="110"/>
        <end position="186"/>
    </location>
</feature>
<dbReference type="GO" id="GO:0005886">
    <property type="term" value="C:plasma membrane"/>
    <property type="evidence" value="ECO:0007669"/>
    <property type="project" value="UniProtKB-SubCell"/>
</dbReference>
<evidence type="ECO:0000256" key="2">
    <source>
        <dbReference type="ARBA" id="ARBA00022475"/>
    </source>
</evidence>
<keyword evidence="5 7" id="KW-0472">Membrane</keyword>
<keyword evidence="4 7" id="KW-1133">Transmembrane helix</keyword>
<keyword evidence="2" id="KW-1003">Cell membrane</keyword>
<sequence>MVLHRNGYEELMALLKSREDAEPSVGLDYDPHTLSSPQVFLYSMLVFLAIAGFVAAILYRQIASAFQTNPGLNGLILGVLLIGILLAFMQVTRLFREVRWVNSFRAGSEASDPVLLAPMKALLSRASSMALSTSSMRSILDSIATRLDESRDISRYLIGLLVFLGLLGTFWGLLQTIGSIGDTIQSLDPASGNANDVLDALKSGLSAPLEGMGTAFSSSLFGLSGSLILGFLDLQAGRAQNRFYTELENWLSSVTDLGSDLSEGRNGASEEMQQLADKLRAAQEEGTSSPRLTASMANLAEGISGLVKNMRQEQQMMRDWVEAQADEQKAMRATLEKLSAALKKREG</sequence>
<evidence type="ECO:0000313" key="9">
    <source>
        <dbReference type="EMBL" id="SEB51616.1"/>
    </source>
</evidence>
<keyword evidence="6" id="KW-0813">Transport</keyword>
<feature type="transmembrane region" description="Helical" evidence="7">
    <location>
        <begin position="71"/>
        <end position="95"/>
    </location>
</feature>
<dbReference type="InterPro" id="IPR002898">
    <property type="entry name" value="MotA_ExbB_proton_chnl"/>
</dbReference>
<organism evidence="9 10">
    <name type="scientific">Nitratireductor aquibiodomus</name>
    <dbReference type="NCBI Taxonomy" id="204799"/>
    <lineage>
        <taxon>Bacteria</taxon>
        <taxon>Pseudomonadati</taxon>
        <taxon>Pseudomonadota</taxon>
        <taxon>Alphaproteobacteria</taxon>
        <taxon>Hyphomicrobiales</taxon>
        <taxon>Phyllobacteriaceae</taxon>
        <taxon>Nitratireductor</taxon>
    </lineage>
</organism>
<reference evidence="10" key="1">
    <citation type="submission" date="2016-10" db="EMBL/GenBank/DDBJ databases">
        <authorList>
            <person name="Varghese N."/>
            <person name="Submissions S."/>
        </authorList>
    </citation>
    <scope>NUCLEOTIDE SEQUENCE [LARGE SCALE GENOMIC DNA]</scope>
    <source>
        <strain evidence="10">ES.061</strain>
    </source>
</reference>
<name>A0A1H4K010_9HYPH</name>
<dbReference type="AlphaFoldDB" id="A0A1H4K010"/>
<comment type="similarity">
    <text evidence="6">Belongs to the exbB/tolQ family.</text>
</comment>
<protein>
    <submittedName>
        <fullName evidence="9">MotA/TolQ/ExbB proton channel family protein</fullName>
    </submittedName>
</protein>
<evidence type="ECO:0000256" key="4">
    <source>
        <dbReference type="ARBA" id="ARBA00022989"/>
    </source>
</evidence>
<dbReference type="EMBL" id="FNSL01000001">
    <property type="protein sequence ID" value="SEB51616.1"/>
    <property type="molecule type" value="Genomic_DNA"/>
</dbReference>
<evidence type="ECO:0000256" key="3">
    <source>
        <dbReference type="ARBA" id="ARBA00022692"/>
    </source>
</evidence>
<comment type="subcellular location">
    <subcellularLocation>
        <location evidence="1">Cell membrane</location>
        <topology evidence="1">Multi-pass membrane protein</topology>
    </subcellularLocation>
    <subcellularLocation>
        <location evidence="6">Membrane</location>
        <topology evidence="6">Multi-pass membrane protein</topology>
    </subcellularLocation>
</comment>
<evidence type="ECO:0000259" key="8">
    <source>
        <dbReference type="Pfam" id="PF01618"/>
    </source>
</evidence>
<evidence type="ECO:0000256" key="1">
    <source>
        <dbReference type="ARBA" id="ARBA00004651"/>
    </source>
</evidence>
<evidence type="ECO:0000256" key="7">
    <source>
        <dbReference type="SAM" id="Phobius"/>
    </source>
</evidence>